<evidence type="ECO:0000313" key="2">
    <source>
        <dbReference type="EMBL" id="WZJ22492.1"/>
    </source>
</evidence>
<evidence type="ECO:0008006" key="4">
    <source>
        <dbReference type="Google" id="ProtNLM"/>
    </source>
</evidence>
<accession>A0ABZ2XKT3</accession>
<dbReference type="Proteomes" id="UP001479520">
    <property type="component" value="Chromosome"/>
</dbReference>
<keyword evidence="3" id="KW-1185">Reference proteome</keyword>
<sequence>MTNTKPAPRSAAQKPAAKPAAVATKVATPAAAVAEKPVAAAPAKAATPARARTPRKAPAVAETVAKHQKALAEALEQAEAICYDPPQAPKAKPVKATKAKPAKVEKPAKAEKPVKARKQKLVRDSYAMPEAEYAQIAVLKKRMGGLGSEVKKSELLRAGVAVLAALNDAELKAVMDRVERIKTGRPSKK</sequence>
<reference evidence="2 3" key="1">
    <citation type="submission" date="2024-04" db="EMBL/GenBank/DDBJ databases">
        <title>Dissimilatory iodate-reducing microorganisms contribute to the enrichment of iodine in groundwater.</title>
        <authorList>
            <person name="Jiang Z."/>
        </authorList>
    </citation>
    <scope>NUCLEOTIDE SEQUENCE [LARGE SCALE GENOMIC DNA]</scope>
    <source>
        <strain evidence="2 3">NCP973</strain>
    </source>
</reference>
<dbReference type="RefSeq" id="WP_341744218.1">
    <property type="nucleotide sequence ID" value="NZ_CP151406.1"/>
</dbReference>
<organism evidence="2 3">
    <name type="scientific">Azonexus hydrophilus</name>
    <dbReference type="NCBI Taxonomy" id="418702"/>
    <lineage>
        <taxon>Bacteria</taxon>
        <taxon>Pseudomonadati</taxon>
        <taxon>Pseudomonadota</taxon>
        <taxon>Betaproteobacteria</taxon>
        <taxon>Rhodocyclales</taxon>
        <taxon>Azonexaceae</taxon>
        <taxon>Azonexus</taxon>
    </lineage>
</organism>
<protein>
    <recommendedName>
        <fullName evidence="4">Histone</fullName>
    </recommendedName>
</protein>
<evidence type="ECO:0000313" key="3">
    <source>
        <dbReference type="Proteomes" id="UP001479520"/>
    </source>
</evidence>
<feature type="compositionally biased region" description="Basic residues" evidence="1">
    <location>
        <begin position="92"/>
        <end position="101"/>
    </location>
</feature>
<evidence type="ECO:0000256" key="1">
    <source>
        <dbReference type="SAM" id="MobiDB-lite"/>
    </source>
</evidence>
<feature type="region of interest" description="Disordered" evidence="1">
    <location>
        <begin position="85"/>
        <end position="118"/>
    </location>
</feature>
<name>A0ABZ2XKT3_9RHOO</name>
<dbReference type="EMBL" id="CP151406">
    <property type="protein sequence ID" value="WZJ22492.1"/>
    <property type="molecule type" value="Genomic_DNA"/>
</dbReference>
<proteinExistence type="predicted"/>
<feature type="compositionally biased region" description="Basic and acidic residues" evidence="1">
    <location>
        <begin position="102"/>
        <end position="114"/>
    </location>
</feature>
<gene>
    <name evidence="2" type="ORF">AADV58_04905</name>
</gene>
<feature type="region of interest" description="Disordered" evidence="1">
    <location>
        <begin position="1"/>
        <end position="60"/>
    </location>
</feature>